<dbReference type="EMBL" id="AAPJ01000003">
    <property type="protein sequence ID" value="EAS49955.1"/>
    <property type="molecule type" value="Genomic_DNA"/>
</dbReference>
<reference evidence="2 3" key="1">
    <citation type="journal article" date="2008" name="Appl. Environ. Microbiol.">
        <title>Genomic insights into Mn(II) oxidation by the marine alphaproteobacterium Aurantimonas sp. strain SI85-9A1.</title>
        <authorList>
            <person name="Dick G.J."/>
            <person name="Podell S."/>
            <person name="Johnson H.A."/>
            <person name="Rivera-Espinoza Y."/>
            <person name="Bernier-Latmani R."/>
            <person name="McCarthy J.K."/>
            <person name="Torpey J.W."/>
            <person name="Clement B.G."/>
            <person name="Gaasterland T."/>
            <person name="Tebo B.M."/>
        </authorList>
    </citation>
    <scope>NUCLEOTIDE SEQUENCE [LARGE SCALE GENOMIC DNA]</scope>
    <source>
        <strain evidence="2 3">SI85-9A1</strain>
    </source>
</reference>
<gene>
    <name evidence="2" type="ORF">SI859A1_01308</name>
</gene>
<feature type="region of interest" description="Disordered" evidence="1">
    <location>
        <begin position="144"/>
        <end position="166"/>
    </location>
</feature>
<evidence type="ECO:0000256" key="1">
    <source>
        <dbReference type="SAM" id="MobiDB-lite"/>
    </source>
</evidence>
<keyword evidence="3" id="KW-1185">Reference proteome</keyword>
<feature type="compositionally biased region" description="Polar residues" evidence="1">
    <location>
        <begin position="157"/>
        <end position="166"/>
    </location>
</feature>
<accession>Q1YJ12</accession>
<dbReference type="HOGENOM" id="CLU_1459761_0_0_5"/>
<proteinExistence type="predicted"/>
<protein>
    <submittedName>
        <fullName evidence="2">Uncharacterized protein</fullName>
    </submittedName>
</protein>
<comment type="caution">
    <text evidence="2">The sequence shown here is derived from an EMBL/GenBank/DDBJ whole genome shotgun (WGS) entry which is preliminary data.</text>
</comment>
<organism evidence="2 3">
    <name type="scientific">Aurantimonas manganoxydans (strain ATCC BAA-1229 / DSM 21871 / SI85-9A1)</name>
    <dbReference type="NCBI Taxonomy" id="287752"/>
    <lineage>
        <taxon>Bacteria</taxon>
        <taxon>Pseudomonadati</taxon>
        <taxon>Pseudomonadota</taxon>
        <taxon>Alphaproteobacteria</taxon>
        <taxon>Hyphomicrobiales</taxon>
        <taxon>Aurantimonadaceae</taxon>
        <taxon>Aurantimonas</taxon>
    </lineage>
</organism>
<evidence type="ECO:0000313" key="2">
    <source>
        <dbReference type="EMBL" id="EAS49955.1"/>
    </source>
</evidence>
<dbReference type="RefSeq" id="WP_009209166.1">
    <property type="nucleotide sequence ID" value="NZ_BBWP01000041.1"/>
</dbReference>
<dbReference type="Proteomes" id="UP000000321">
    <property type="component" value="Unassembled WGS sequence"/>
</dbReference>
<sequence>MTKHIIFGRLGPADAFRPPRAVDTVATTLDLLDAAGSLRFGVDRALKHLAGWHLTPTAVGIDLITLAAHVHAADTRLNRVQASQDGWMREISIVVPVSDVAVWDRATAPLERMLRFLTGDLWAVRFRPCLAPAARLCRVSRDRGHDIRSRGSPCSPAVSTVSSGQSTNFTRGGFPFSSATAAKAA</sequence>
<evidence type="ECO:0000313" key="3">
    <source>
        <dbReference type="Proteomes" id="UP000000321"/>
    </source>
</evidence>
<dbReference type="BioCyc" id="AURANTIMONAS:SI859A1_01308-MONOMER"/>
<name>Q1YJ12_AURMS</name>
<dbReference type="AlphaFoldDB" id="Q1YJ12"/>